<feature type="domain" description="C2 NT-type" evidence="3">
    <location>
        <begin position="7"/>
        <end position="142"/>
    </location>
</feature>
<feature type="compositionally biased region" description="Polar residues" evidence="2">
    <location>
        <begin position="219"/>
        <end position="233"/>
    </location>
</feature>
<feature type="region of interest" description="Disordered" evidence="2">
    <location>
        <begin position="1323"/>
        <end position="1350"/>
    </location>
</feature>
<evidence type="ECO:0000256" key="2">
    <source>
        <dbReference type="SAM" id="MobiDB-lite"/>
    </source>
</evidence>
<protein>
    <recommendedName>
        <fullName evidence="3">C2 NT-type domain-containing protein</fullName>
    </recommendedName>
</protein>
<feature type="compositionally biased region" description="Basic and acidic residues" evidence="2">
    <location>
        <begin position="1219"/>
        <end position="1229"/>
    </location>
</feature>
<feature type="region of interest" description="Disordered" evidence="2">
    <location>
        <begin position="1219"/>
        <end position="1305"/>
    </location>
</feature>
<feature type="compositionally biased region" description="Polar residues" evidence="2">
    <location>
        <begin position="281"/>
        <end position="312"/>
    </location>
</feature>
<evidence type="ECO:0000313" key="5">
    <source>
        <dbReference type="Proteomes" id="UP000583929"/>
    </source>
</evidence>
<feature type="compositionally biased region" description="Basic and acidic residues" evidence="2">
    <location>
        <begin position="1323"/>
        <end position="1343"/>
    </location>
</feature>
<dbReference type="PANTHER" id="PTHR47270">
    <property type="entry name" value="PROTEIN MLP1-LIKE"/>
    <property type="match status" value="1"/>
</dbReference>
<accession>A0A7J6I8E5</accession>
<dbReference type="EMBL" id="JAATIQ010000004">
    <property type="protein sequence ID" value="KAF4403308.1"/>
    <property type="molecule type" value="Genomic_DNA"/>
</dbReference>
<dbReference type="PANTHER" id="PTHR47270:SF3">
    <property type="entry name" value="HYPOTETICAL PROTEIN"/>
    <property type="match status" value="1"/>
</dbReference>
<gene>
    <name evidence="4" type="ORF">G4B88_007954</name>
</gene>
<dbReference type="Pfam" id="PF10358">
    <property type="entry name" value="NT-C2"/>
    <property type="match status" value="1"/>
</dbReference>
<feature type="region of interest" description="Disordered" evidence="2">
    <location>
        <begin position="180"/>
        <end position="314"/>
    </location>
</feature>
<feature type="compositionally biased region" description="Polar residues" evidence="2">
    <location>
        <begin position="1231"/>
        <end position="1246"/>
    </location>
</feature>
<keyword evidence="1" id="KW-0175">Coiled coil</keyword>
<feature type="coiled-coil region" evidence="1">
    <location>
        <begin position="952"/>
        <end position="1046"/>
    </location>
</feature>
<comment type="caution">
    <text evidence="4">The sequence shown here is derived from an EMBL/GenBank/DDBJ whole genome shotgun (WGS) entry which is preliminary data.</text>
</comment>
<dbReference type="Proteomes" id="UP000583929">
    <property type="component" value="Unassembled WGS sequence"/>
</dbReference>
<evidence type="ECO:0000256" key="1">
    <source>
        <dbReference type="SAM" id="Coils"/>
    </source>
</evidence>
<dbReference type="Gene3D" id="1.10.287.1490">
    <property type="match status" value="1"/>
</dbReference>
<feature type="compositionally biased region" description="Basic and acidic residues" evidence="2">
    <location>
        <begin position="244"/>
        <end position="260"/>
    </location>
</feature>
<reference evidence="4 5" key="1">
    <citation type="journal article" date="2020" name="bioRxiv">
        <title>Sequence and annotation of 42 cannabis genomes reveals extensive copy number variation in cannabinoid synthesis and pathogen resistance genes.</title>
        <authorList>
            <person name="Mckernan K.J."/>
            <person name="Helbert Y."/>
            <person name="Kane L.T."/>
            <person name="Ebling H."/>
            <person name="Zhang L."/>
            <person name="Liu B."/>
            <person name="Eaton Z."/>
            <person name="Mclaughlin S."/>
            <person name="Kingan S."/>
            <person name="Baybayan P."/>
            <person name="Concepcion G."/>
            <person name="Jordan M."/>
            <person name="Riva A."/>
            <person name="Barbazuk W."/>
            <person name="Harkins T."/>
        </authorList>
    </citation>
    <scope>NUCLEOTIDE SEQUENCE [LARGE SCALE GENOMIC DNA]</scope>
    <source>
        <strain evidence="5">cv. Jamaican Lion 4</strain>
        <tissue evidence="4">Leaf</tissue>
    </source>
</reference>
<evidence type="ECO:0000259" key="3">
    <source>
        <dbReference type="PROSITE" id="PS51840"/>
    </source>
</evidence>
<feature type="compositionally biased region" description="Basic and acidic residues" evidence="2">
    <location>
        <begin position="180"/>
        <end position="190"/>
    </location>
</feature>
<feature type="compositionally biased region" description="Low complexity" evidence="2">
    <location>
        <begin position="191"/>
        <end position="203"/>
    </location>
</feature>
<keyword evidence="5" id="KW-1185">Reference proteome</keyword>
<sequence>MLRLHRHRQPPKSGTKIDFKFSSFKALQVPKGWDKLVVSVVSVETGKTVSKTSKALVRNGSCQWNETLSESIRVSEDDSSKVMEDCLYKFIVSMGSARSGILGEATLNMTNYTSTTASVPVSLLLKKCSYGTILQGQIQCLTPRIKSRLVLLLFRDLNQITDLFVDDYSKEKNLDLEKSNGNCHDVDIKSDGSGSDARSFSSSTKDYRLISHPGEPGSRETSFSISESHQSYDSVEGSIDEENISLRDHSEVRSIRREDSISSENSVSHGSYPSDSHHLKQSSFNSQIMESGNHSANSRQEFPAYSLTTSAEDTTEELRAEAKMWERNARKLMLDYDILKTEFTEQSKLQSNLNMELSAACAERDDLKKEVEQLKLSFDRSTEKQMSPEDSLPQYEGLPHTQKEIKEELKFQKESNANLALQLKKSHESNIELVSILQELEDTIEKQKIEMENLLAAQSMFSDAEKTIEEAIEENRKVTYELHQLQESEKNLIIKVKLLEQALEEKNQEIEKGKNLNDETCTDIEAEYECKLLDKEEEIVSLKAKLSESLNLTHSTKMGSANDCDEDLISEIEVLKGKVQELERDCNELTEENLELLFKLKESKNDLNRSTSNDFEHSECFTNPSTRFEFQLSNPKLKTNHAEETAKDDGFSFHVPKCSDMDLETKLTEMDMELAAKKSGMEKLQMNLLSREKEILILRNCQSELEAKVCELQKENIQLQENMEVRLQESDVTSKSFNDLQHDLVVITSSVDSQASANKILERMSSELQTGNREIELHLSELEGENVQLSVLVTSLEAQLKYLAGEQESSQLDLQSSKSHVMTLQDEIRRMQNQMTETLEECEYLKRENSKSHSTVERLTEECNSFRKSNGELRKQKRELQDYCSLLEAKLEESHKSFTNCSRKVDELEQYLSSLLVEISSKEKSLTSEIDALLDENLRHKEKFNHEQSLLNEMYMEKVNEAENLQQEVEHLVKKLSAIHGERETIASDSMRELSRLRAENTKLESEVHEIQSKYKQNENELSIKQKDYELKLKCLSSELAASKENQELLMEDNEKTSKLLEYYKSGEGKLKASVNDLEKRLTVTEHERQKLADESSCLKVQLQKLSHLEGELVAFKIELDATKFEKEKLEASVHTISEECKNLKAEKNDLLEKISTLEEKISLMQSALLEHDELRALDAGMKKELDQIRHENRQYQEERDESQRKYEALEEEVKFMKEEKHYQREHSSRKSQNVSKTNAKVNTVHETAKISKNEMTKSGNQRRDSRRNGLVHEVKKDSHRAQVQRENGGGCEIPNGSHQSNGADLGSKIQLLEDQLAKALEESNRQKSQLDRLLSENQEAPKKSTPAGEVVPKDKYELIKSNLEAELRDIRERYLEMSLKYAEVESQREELVMKLKTAKNGKRWFSMNS</sequence>
<dbReference type="PROSITE" id="PS51840">
    <property type="entry name" value="C2_NT"/>
    <property type="match status" value="1"/>
</dbReference>
<feature type="compositionally biased region" description="Basic and acidic residues" evidence="2">
    <location>
        <begin position="1247"/>
        <end position="1281"/>
    </location>
</feature>
<proteinExistence type="predicted"/>
<feature type="coiled-coil region" evidence="1">
    <location>
        <begin position="315"/>
        <end position="384"/>
    </location>
</feature>
<dbReference type="SUPFAM" id="SSF57997">
    <property type="entry name" value="Tropomyosin"/>
    <property type="match status" value="1"/>
</dbReference>
<feature type="coiled-coil region" evidence="1">
    <location>
        <begin position="779"/>
        <end position="893"/>
    </location>
</feature>
<evidence type="ECO:0000313" key="4">
    <source>
        <dbReference type="EMBL" id="KAF4403308.1"/>
    </source>
</evidence>
<dbReference type="InterPro" id="IPR019448">
    <property type="entry name" value="NT-C2"/>
</dbReference>
<feature type="coiled-coil region" evidence="1">
    <location>
        <begin position="430"/>
        <end position="606"/>
    </location>
</feature>
<organism evidence="4 5">
    <name type="scientific">Cannabis sativa</name>
    <name type="common">Hemp</name>
    <name type="synonym">Marijuana</name>
    <dbReference type="NCBI Taxonomy" id="3483"/>
    <lineage>
        <taxon>Eukaryota</taxon>
        <taxon>Viridiplantae</taxon>
        <taxon>Streptophyta</taxon>
        <taxon>Embryophyta</taxon>
        <taxon>Tracheophyta</taxon>
        <taxon>Spermatophyta</taxon>
        <taxon>Magnoliopsida</taxon>
        <taxon>eudicotyledons</taxon>
        <taxon>Gunneridae</taxon>
        <taxon>Pentapetalae</taxon>
        <taxon>rosids</taxon>
        <taxon>fabids</taxon>
        <taxon>Rosales</taxon>
        <taxon>Cannabaceae</taxon>
        <taxon>Cannabis</taxon>
    </lineage>
</organism>
<name>A0A7J6I8E5_CANSA</name>